<gene>
    <name evidence="1" type="ORF">ACOLOM_LOCUS13748</name>
</gene>
<feature type="non-terminal residue" evidence="1">
    <location>
        <position position="1"/>
    </location>
</feature>
<dbReference type="Proteomes" id="UP000789525">
    <property type="component" value="Unassembled WGS sequence"/>
</dbReference>
<proteinExistence type="predicted"/>
<protein>
    <submittedName>
        <fullName evidence="1">4450_t:CDS:1</fullName>
    </submittedName>
</protein>
<sequence length="70" mass="8179">TPPPAITKNLHRRPPTPPRPDIDTINLTIMVSQWWLTAHECRPLDVFPKDLPFSHPLNSCEHSRVVFWEE</sequence>
<feature type="non-terminal residue" evidence="1">
    <location>
        <position position="70"/>
    </location>
</feature>
<reference evidence="1" key="1">
    <citation type="submission" date="2021-06" db="EMBL/GenBank/DDBJ databases">
        <authorList>
            <person name="Kallberg Y."/>
            <person name="Tangrot J."/>
            <person name="Rosling A."/>
        </authorList>
    </citation>
    <scope>NUCLEOTIDE SEQUENCE</scope>
    <source>
        <strain evidence="1">CL356</strain>
    </source>
</reference>
<evidence type="ECO:0000313" key="2">
    <source>
        <dbReference type="Proteomes" id="UP000789525"/>
    </source>
</evidence>
<evidence type="ECO:0000313" key="1">
    <source>
        <dbReference type="EMBL" id="CAG8770404.1"/>
    </source>
</evidence>
<organism evidence="1 2">
    <name type="scientific">Acaulospora colombiana</name>
    <dbReference type="NCBI Taxonomy" id="27376"/>
    <lineage>
        <taxon>Eukaryota</taxon>
        <taxon>Fungi</taxon>
        <taxon>Fungi incertae sedis</taxon>
        <taxon>Mucoromycota</taxon>
        <taxon>Glomeromycotina</taxon>
        <taxon>Glomeromycetes</taxon>
        <taxon>Diversisporales</taxon>
        <taxon>Acaulosporaceae</taxon>
        <taxon>Acaulospora</taxon>
    </lineage>
</organism>
<dbReference type="EMBL" id="CAJVPT010064499">
    <property type="protein sequence ID" value="CAG8770404.1"/>
    <property type="molecule type" value="Genomic_DNA"/>
</dbReference>
<accession>A0ACA9QZ29</accession>
<name>A0ACA9QZ29_9GLOM</name>
<comment type="caution">
    <text evidence="1">The sequence shown here is derived from an EMBL/GenBank/DDBJ whole genome shotgun (WGS) entry which is preliminary data.</text>
</comment>
<keyword evidence="2" id="KW-1185">Reference proteome</keyword>